<dbReference type="STRING" id="861298.SAMN04488136_104203"/>
<evidence type="ECO:0000256" key="3">
    <source>
        <dbReference type="HAMAP-Rule" id="MF_01660"/>
    </source>
</evidence>
<comment type="pathway">
    <text evidence="3">Quinol/quinone metabolism; menaquinone biosynthesis.</text>
</comment>
<evidence type="ECO:0000313" key="6">
    <source>
        <dbReference type="Proteomes" id="UP000198854"/>
    </source>
</evidence>
<gene>
    <name evidence="3" type="primary">menH</name>
    <name evidence="5" type="ORF">SAMN04488136_104203</name>
</gene>
<dbReference type="UniPathway" id="UPA00079"/>
<comment type="pathway">
    <text evidence="3">Quinol/quinone metabolism; 1,4-dihydroxy-2-naphthoate biosynthesis; 1,4-dihydroxy-2-naphthoate from chorismate: step 3/7.</text>
</comment>
<evidence type="ECO:0000256" key="2">
    <source>
        <dbReference type="ARBA" id="ARBA00023239"/>
    </source>
</evidence>
<dbReference type="InterPro" id="IPR022485">
    <property type="entry name" value="SHCHC_synthase_MenH"/>
</dbReference>
<name>A0A1G7Y4K6_9VIBR</name>
<keyword evidence="6" id="KW-1185">Reference proteome</keyword>
<dbReference type="GO" id="GO:0070205">
    <property type="term" value="F:2-succinyl-6-hydroxy-2,4-cyclohexadiene-1-carboxylate synthase activity"/>
    <property type="evidence" value="ECO:0007669"/>
    <property type="project" value="UniProtKB-UniRule"/>
</dbReference>
<dbReference type="PANTHER" id="PTHR42916:SF1">
    <property type="entry name" value="PROTEIN PHYLLO, CHLOROPLASTIC"/>
    <property type="match status" value="1"/>
</dbReference>
<dbReference type="Pfam" id="PF12697">
    <property type="entry name" value="Abhydrolase_6"/>
    <property type="match status" value="1"/>
</dbReference>
<evidence type="ECO:0000256" key="1">
    <source>
        <dbReference type="ARBA" id="ARBA00022428"/>
    </source>
</evidence>
<evidence type="ECO:0000313" key="5">
    <source>
        <dbReference type="EMBL" id="SDG91287.1"/>
    </source>
</evidence>
<reference evidence="5 6" key="1">
    <citation type="submission" date="2016-10" db="EMBL/GenBank/DDBJ databases">
        <authorList>
            <person name="de Groot N.N."/>
        </authorList>
    </citation>
    <scope>NUCLEOTIDE SEQUENCE [LARGE SCALE GENOMIC DNA]</scope>
    <source>
        <strain evidence="5 6">CGMCC 1.10228</strain>
    </source>
</reference>
<dbReference type="InterPro" id="IPR029058">
    <property type="entry name" value="AB_hydrolase_fold"/>
</dbReference>
<comment type="catalytic activity">
    <reaction evidence="3">
        <text>5-enolpyruvoyl-6-hydroxy-2-succinyl-cyclohex-3-ene-1-carboxylate = (1R,6R)-6-hydroxy-2-succinyl-cyclohexa-2,4-diene-1-carboxylate + pyruvate</text>
        <dbReference type="Rhea" id="RHEA:25597"/>
        <dbReference type="ChEBI" id="CHEBI:15361"/>
        <dbReference type="ChEBI" id="CHEBI:58689"/>
        <dbReference type="ChEBI" id="CHEBI:58818"/>
        <dbReference type="EC" id="4.2.99.20"/>
    </reaction>
</comment>
<dbReference type="NCBIfam" id="TIGR03695">
    <property type="entry name" value="menH_SHCHC"/>
    <property type="match status" value="1"/>
</dbReference>
<keyword evidence="2 3" id="KW-0456">Lyase</keyword>
<proteinExistence type="inferred from homology"/>
<dbReference type="EMBL" id="FNDD01000004">
    <property type="protein sequence ID" value="SDG91287.1"/>
    <property type="molecule type" value="Genomic_DNA"/>
</dbReference>
<dbReference type="GO" id="GO:0009234">
    <property type="term" value="P:menaquinone biosynthetic process"/>
    <property type="evidence" value="ECO:0007669"/>
    <property type="project" value="UniProtKB-UniRule"/>
</dbReference>
<dbReference type="Gene3D" id="3.40.50.1820">
    <property type="entry name" value="alpha/beta hydrolase"/>
    <property type="match status" value="1"/>
</dbReference>
<evidence type="ECO:0000259" key="4">
    <source>
        <dbReference type="Pfam" id="PF12697"/>
    </source>
</evidence>
<dbReference type="SUPFAM" id="SSF53474">
    <property type="entry name" value="alpha/beta-Hydrolases"/>
    <property type="match status" value="1"/>
</dbReference>
<protein>
    <recommendedName>
        <fullName evidence="3">Putative 2-succinyl-6-hydroxy-2,4-cyclohexadiene-1-carboxylate synthase</fullName>
        <shortName evidence="3">SHCHC synthase</shortName>
        <ecNumber evidence="3">4.2.99.20</ecNumber>
    </recommendedName>
</protein>
<keyword evidence="1 3" id="KW-0474">Menaquinone biosynthesis</keyword>
<feature type="domain" description="AB hydrolase-1" evidence="4">
    <location>
        <begin position="18"/>
        <end position="250"/>
    </location>
</feature>
<sequence length="262" mass="28685">MLFSHYHASSSDSQQPVVVFLHGLLGSGEDWQGCLEALDGVNCLTIDLPGHGNSHAIDGKSFDHCCELVVQSIQSKVSRNTPILLVGYSLGARIAMYGAAFERFNTLNLRGLLIEGGNFGLTDEAQKNARWQHDSAWAQRFKNEPIGQVLDDWYQQAVFSSLNYAQRQTLVEKRSANLGAAIANMLLSTSLAKQPYLLTQLAGQKLAAHYICGIKDTKFSAMAEHSGLSFSQVKDAGHNVHHEQPKAFANLVLHHLQAVSEA</sequence>
<dbReference type="PANTHER" id="PTHR42916">
    <property type="entry name" value="2-SUCCINYL-5-ENOLPYRUVYL-6-HYDROXY-3-CYCLOHEXENE-1-CARBOXYLATE SYNTHASE"/>
    <property type="match status" value="1"/>
</dbReference>
<organism evidence="5 6">
    <name type="scientific">Vibrio xiamenensis</name>
    <dbReference type="NCBI Taxonomy" id="861298"/>
    <lineage>
        <taxon>Bacteria</taxon>
        <taxon>Pseudomonadati</taxon>
        <taxon>Pseudomonadota</taxon>
        <taxon>Gammaproteobacteria</taxon>
        <taxon>Vibrionales</taxon>
        <taxon>Vibrionaceae</taxon>
        <taxon>Vibrio</taxon>
    </lineage>
</organism>
<dbReference type="RefSeq" id="WP_093270540.1">
    <property type="nucleotide sequence ID" value="NZ_FNDD01000004.1"/>
</dbReference>
<dbReference type="HAMAP" id="MF_01660">
    <property type="entry name" value="MenH"/>
    <property type="match status" value="1"/>
</dbReference>
<comment type="similarity">
    <text evidence="3">Belongs to the AB hydrolase superfamily. MenH family.</text>
</comment>
<dbReference type="EC" id="4.2.99.20" evidence="3"/>
<dbReference type="AlphaFoldDB" id="A0A1G7Y4K6"/>
<dbReference type="Proteomes" id="UP000198854">
    <property type="component" value="Unassembled WGS sequence"/>
</dbReference>
<dbReference type="UniPathway" id="UPA01057">
    <property type="reaction ID" value="UER00900"/>
</dbReference>
<dbReference type="OrthoDB" id="9808398at2"/>
<comment type="subunit">
    <text evidence="3">Monomer.</text>
</comment>
<comment type="function">
    <text evidence="3">Catalyzes a proton abstraction reaction that results in 2,5-elimination of pyruvate from 2-succinyl-5-enolpyruvyl-6-hydroxy-3-cyclohexene-1-carboxylate (SEPHCHC) and the formation of 2-succinyl-6-hydroxy-2,4-cyclohexadiene-1-carboxylate (SHCHC).</text>
</comment>
<dbReference type="NCBIfam" id="NF008340">
    <property type="entry name" value="PRK11126.1"/>
    <property type="match status" value="1"/>
</dbReference>
<dbReference type="InterPro" id="IPR000073">
    <property type="entry name" value="AB_hydrolase_1"/>
</dbReference>
<accession>A0A1G7Y4K6</accession>